<dbReference type="Proteomes" id="UP000030780">
    <property type="component" value="Unassembled WGS sequence"/>
</dbReference>
<dbReference type="EMBL" id="KB637965">
    <property type="protein sequence ID" value="EMS14347.1"/>
    <property type="molecule type" value="Genomic_DNA"/>
</dbReference>
<dbReference type="VEuPathDB" id="AmoebaDB:KM1_102540"/>
<reference evidence="1 2" key="1">
    <citation type="submission" date="2013-01" db="EMBL/GenBank/DDBJ databases">
        <authorList>
            <person name="Inman J."/>
            <person name="Zafar N."/>
            <person name="Lorenzi H."/>
            <person name="Caler E."/>
        </authorList>
    </citation>
    <scope>NUCLEOTIDE SEQUENCE [LARGE SCALE GENOMIC DNA]</scope>
    <source>
        <strain evidence="1 2">HM-3:IMSS</strain>
    </source>
</reference>
<sequence length="11" mass="1242">MVTIHISLNSK</sequence>
<organism evidence="1 2">
    <name type="scientific">Entamoeba histolytica HM-3:IMSS</name>
    <dbReference type="NCBI Taxonomy" id="885315"/>
    <lineage>
        <taxon>Eukaryota</taxon>
        <taxon>Amoebozoa</taxon>
        <taxon>Evosea</taxon>
        <taxon>Archamoebae</taxon>
        <taxon>Mastigamoebida</taxon>
        <taxon>Entamoebidae</taxon>
        <taxon>Entamoeba</taxon>
    </lineage>
</organism>
<accession>M7W277</accession>
<gene>
    <name evidence="1" type="ORF">KM1_102540</name>
</gene>
<protein>
    <submittedName>
        <fullName evidence="1">Uncharacterized protein</fullName>
    </submittedName>
</protein>
<proteinExistence type="predicted"/>
<evidence type="ECO:0000313" key="1">
    <source>
        <dbReference type="EMBL" id="EMS14347.1"/>
    </source>
</evidence>
<name>M7W277_ENTHI</name>
<evidence type="ECO:0000313" key="2">
    <source>
        <dbReference type="Proteomes" id="UP000030780"/>
    </source>
</evidence>